<name>A0AAE8XZR1_9CAUD</name>
<protein>
    <submittedName>
        <fullName evidence="2">Uncharacterized protein</fullName>
    </submittedName>
</protein>
<dbReference type="EMBL" id="MZ334526">
    <property type="protein sequence ID" value="UBF23337.1"/>
    <property type="molecule type" value="Genomic_DNA"/>
</dbReference>
<evidence type="ECO:0000313" key="2">
    <source>
        <dbReference type="EMBL" id="UBF23337.1"/>
    </source>
</evidence>
<organism evidence="2 3">
    <name type="scientific">Halorubrum tailed virus 29</name>
    <dbReference type="NCBI Taxonomy" id="2878010"/>
    <lineage>
        <taxon>Viruses</taxon>
        <taxon>Duplodnaviria</taxon>
        <taxon>Heunggongvirae</taxon>
        <taxon>Uroviricota</taxon>
        <taxon>Caudoviricetes</taxon>
        <taxon>Kirjokansivirales</taxon>
        <taxon>Haloferuviridae</taxon>
        <taxon>Dpdavirus</taxon>
        <taxon>Dpdavirus caudatum</taxon>
        <taxon>Dpdavirus HRTV29</taxon>
    </lineage>
</organism>
<sequence>MTWDDSKKTFQTRPDVPADEKLTSGEWNNHVTDQQNRGYNDLSTVTADYTAGAQEIVLVDASGGPVTVTLPAPESAASVVVKKIDASGNAVTIATPGGETIDGDSERTLTATTQPSREIMSDGTNYFII</sequence>
<evidence type="ECO:0000313" key="3">
    <source>
        <dbReference type="Proteomes" id="UP000827282"/>
    </source>
</evidence>
<keyword evidence="3" id="KW-1185">Reference proteome</keyword>
<dbReference type="Proteomes" id="UP000827282">
    <property type="component" value="Segment"/>
</dbReference>
<reference evidence="2" key="1">
    <citation type="submission" date="2021-05" db="EMBL/GenBank/DDBJ databases">
        <title>Diversity, taxonomy and evolution of archaeal viruses of the class Caudoviricetes.</title>
        <authorList>
            <person name="Liu Y."/>
            <person name="Demina T.A."/>
            <person name="Roux S."/>
            <person name="Aiewsakun P."/>
            <person name="Kazlauskas D."/>
            <person name="Simmonds P."/>
            <person name="Prangishvili D."/>
            <person name="Oksanen H.M."/>
            <person name="Krupovic M."/>
        </authorList>
    </citation>
    <scope>NUCLEOTIDE SEQUENCE</scope>
    <source>
        <strain evidence="2">HRTV-29/29</strain>
    </source>
</reference>
<evidence type="ECO:0000256" key="1">
    <source>
        <dbReference type="SAM" id="MobiDB-lite"/>
    </source>
</evidence>
<accession>A0AAE8XZR1</accession>
<feature type="compositionally biased region" description="Polar residues" evidence="1">
    <location>
        <begin position="25"/>
        <end position="38"/>
    </location>
</feature>
<gene>
    <name evidence="2" type="ORF">HRTV-29_gp59</name>
</gene>
<proteinExistence type="predicted"/>
<feature type="region of interest" description="Disordered" evidence="1">
    <location>
        <begin position="1"/>
        <end position="38"/>
    </location>
</feature>